<evidence type="ECO:0008006" key="4">
    <source>
        <dbReference type="Google" id="ProtNLM"/>
    </source>
</evidence>
<feature type="transmembrane region" description="Helical" evidence="1">
    <location>
        <begin position="100"/>
        <end position="120"/>
    </location>
</feature>
<keyword evidence="1" id="KW-1133">Transmembrane helix</keyword>
<evidence type="ECO:0000313" key="3">
    <source>
        <dbReference type="Proteomes" id="UP000737171"/>
    </source>
</evidence>
<dbReference type="RefSeq" id="WP_173119854.1">
    <property type="nucleotide sequence ID" value="NZ_JABRWJ010000001.1"/>
</dbReference>
<dbReference type="Proteomes" id="UP000737171">
    <property type="component" value="Unassembled WGS sequence"/>
</dbReference>
<accession>A0ABX2E9Z5</accession>
<keyword evidence="1" id="KW-0812">Transmembrane</keyword>
<reference evidence="2 3" key="1">
    <citation type="submission" date="2020-05" db="EMBL/GenBank/DDBJ databases">
        <title>Aquincola sp. isolate from soil.</title>
        <authorList>
            <person name="Han J."/>
            <person name="Kim D.-U."/>
        </authorList>
    </citation>
    <scope>NUCLEOTIDE SEQUENCE [LARGE SCALE GENOMIC DNA]</scope>
    <source>
        <strain evidence="2 3">S2</strain>
    </source>
</reference>
<name>A0ABX2E9Z5_9BURK</name>
<feature type="transmembrane region" description="Helical" evidence="1">
    <location>
        <begin position="44"/>
        <end position="63"/>
    </location>
</feature>
<evidence type="ECO:0000256" key="1">
    <source>
        <dbReference type="SAM" id="Phobius"/>
    </source>
</evidence>
<feature type="transmembrane region" description="Helical" evidence="1">
    <location>
        <begin position="70"/>
        <end position="94"/>
    </location>
</feature>
<proteinExistence type="predicted"/>
<organism evidence="2 3">
    <name type="scientific">Pseudaquabacterium terrae</name>
    <dbReference type="NCBI Taxonomy" id="2732868"/>
    <lineage>
        <taxon>Bacteria</taxon>
        <taxon>Pseudomonadati</taxon>
        <taxon>Pseudomonadota</taxon>
        <taxon>Betaproteobacteria</taxon>
        <taxon>Burkholderiales</taxon>
        <taxon>Sphaerotilaceae</taxon>
        <taxon>Pseudaquabacterium</taxon>
    </lineage>
</organism>
<sequence>MRTIHPSPLLKFALLLDAAGSGAMALLQLAASSALTDALQLPRMLLVESGLFMAGYAVLLVVLARSARVWSALIGVIAIGNVGWALGCAALWATGAVTPTGWGLGFLAVHAASVLLFATLQGLGLRASRVADRAPLATAH</sequence>
<keyword evidence="1" id="KW-0472">Membrane</keyword>
<dbReference type="EMBL" id="JABRWJ010000001">
    <property type="protein sequence ID" value="NRF65633.1"/>
    <property type="molecule type" value="Genomic_DNA"/>
</dbReference>
<comment type="caution">
    <text evidence="2">The sequence shown here is derived from an EMBL/GenBank/DDBJ whole genome shotgun (WGS) entry which is preliminary data.</text>
</comment>
<gene>
    <name evidence="2" type="ORF">HLB44_01415</name>
</gene>
<evidence type="ECO:0000313" key="2">
    <source>
        <dbReference type="EMBL" id="NRF65633.1"/>
    </source>
</evidence>
<keyword evidence="3" id="KW-1185">Reference proteome</keyword>
<protein>
    <recommendedName>
        <fullName evidence="4">Transmembrane protein</fullName>
    </recommendedName>
</protein>